<feature type="chain" id="PRO_5023830906" description="Protein kinase domain-containing protein" evidence="15">
    <location>
        <begin position="28"/>
        <end position="882"/>
    </location>
</feature>
<dbReference type="GO" id="GO:0016020">
    <property type="term" value="C:membrane"/>
    <property type="evidence" value="ECO:0007669"/>
    <property type="project" value="UniProtKB-SubCell"/>
</dbReference>
<protein>
    <recommendedName>
        <fullName evidence="16">Protein kinase domain-containing protein</fullName>
    </recommendedName>
</protein>
<dbReference type="FunFam" id="1.10.510.10:FF:000388">
    <property type="entry name" value="Leucine-rich repeat receptor-like tyrosine-protein kinase PXC3"/>
    <property type="match status" value="1"/>
</dbReference>
<dbReference type="SUPFAM" id="SSF56112">
    <property type="entry name" value="Protein kinase-like (PK-like)"/>
    <property type="match status" value="1"/>
</dbReference>
<keyword evidence="6 15" id="KW-0732">Signal</keyword>
<evidence type="ECO:0000256" key="7">
    <source>
        <dbReference type="ARBA" id="ARBA00022737"/>
    </source>
</evidence>
<dbReference type="PANTHER" id="PTHR48053:SF159">
    <property type="entry name" value="PROTEIN KINASE DOMAIN-CONTAINING PROTEIN"/>
    <property type="match status" value="1"/>
</dbReference>
<dbReference type="Gene3D" id="3.80.10.10">
    <property type="entry name" value="Ribonuclease Inhibitor"/>
    <property type="match status" value="3"/>
</dbReference>
<keyword evidence="5 14" id="KW-0812">Transmembrane</keyword>
<evidence type="ECO:0000256" key="5">
    <source>
        <dbReference type="ARBA" id="ARBA00022692"/>
    </source>
</evidence>
<proteinExistence type="inferred from homology"/>
<comment type="similarity">
    <text evidence="2">Belongs to the protein kinase superfamily. Ser/Thr protein kinase family.</text>
</comment>
<keyword evidence="7" id="KW-0677">Repeat</keyword>
<dbReference type="FunFam" id="3.80.10.10:FF:000516">
    <property type="entry name" value="Leucine-rich repeat family protein"/>
    <property type="match status" value="1"/>
</dbReference>
<dbReference type="InterPro" id="IPR051716">
    <property type="entry name" value="Plant_RL_S/T_kinase"/>
</dbReference>
<dbReference type="AlphaFoldDB" id="A0A5J4ZHK9"/>
<dbReference type="Gene3D" id="1.10.510.10">
    <property type="entry name" value="Transferase(Phosphotransferase) domain 1"/>
    <property type="match status" value="1"/>
</dbReference>
<dbReference type="SMART" id="SM00220">
    <property type="entry name" value="S_TKc"/>
    <property type="match status" value="1"/>
</dbReference>
<name>A0A5J4ZHK9_9ASTE</name>
<dbReference type="EMBL" id="CM018051">
    <property type="protein sequence ID" value="KAA8517028.1"/>
    <property type="molecule type" value="Genomic_DNA"/>
</dbReference>
<feature type="transmembrane region" description="Helical" evidence="14">
    <location>
        <begin position="537"/>
        <end position="560"/>
    </location>
</feature>
<dbReference type="GO" id="GO:0006952">
    <property type="term" value="P:defense response"/>
    <property type="evidence" value="ECO:0007669"/>
    <property type="project" value="UniProtKB-ARBA"/>
</dbReference>
<dbReference type="InterPro" id="IPR008271">
    <property type="entry name" value="Ser/Thr_kinase_AS"/>
</dbReference>
<dbReference type="Pfam" id="PF00560">
    <property type="entry name" value="LRR_1"/>
    <property type="match status" value="3"/>
</dbReference>
<evidence type="ECO:0000256" key="11">
    <source>
        <dbReference type="ARBA" id="ARBA00023136"/>
    </source>
</evidence>
<dbReference type="Pfam" id="PF13855">
    <property type="entry name" value="LRR_8"/>
    <property type="match status" value="1"/>
</dbReference>
<evidence type="ECO:0000256" key="15">
    <source>
        <dbReference type="SAM" id="SignalP"/>
    </source>
</evidence>
<dbReference type="PROSITE" id="PS51450">
    <property type="entry name" value="LRR"/>
    <property type="match status" value="1"/>
</dbReference>
<keyword evidence="8" id="KW-0547">Nucleotide-binding</keyword>
<keyword evidence="13" id="KW-0325">Glycoprotein</keyword>
<dbReference type="FunFam" id="3.80.10.10:FF:000534">
    <property type="entry name" value="Probably inactive leucine-rich repeat receptor-like protein kinase At5g06940"/>
    <property type="match status" value="1"/>
</dbReference>
<evidence type="ECO:0000256" key="14">
    <source>
        <dbReference type="SAM" id="Phobius"/>
    </source>
</evidence>
<feature type="signal peptide" evidence="15">
    <location>
        <begin position="1"/>
        <end position="27"/>
    </location>
</feature>
<keyword evidence="10 14" id="KW-1133">Transmembrane helix</keyword>
<evidence type="ECO:0000256" key="1">
    <source>
        <dbReference type="ARBA" id="ARBA00004479"/>
    </source>
</evidence>
<keyword evidence="9" id="KW-0067">ATP-binding</keyword>
<keyword evidence="4" id="KW-0808">Transferase</keyword>
<keyword evidence="3" id="KW-0433">Leucine-rich repeat</keyword>
<evidence type="ECO:0000256" key="10">
    <source>
        <dbReference type="ARBA" id="ARBA00022989"/>
    </source>
</evidence>
<dbReference type="Proteomes" id="UP000325577">
    <property type="component" value="Linkage Group LG8"/>
</dbReference>
<keyword evidence="11 14" id="KW-0472">Membrane</keyword>
<dbReference type="GO" id="GO:0051707">
    <property type="term" value="P:response to other organism"/>
    <property type="evidence" value="ECO:0007669"/>
    <property type="project" value="UniProtKB-ARBA"/>
</dbReference>
<reference evidence="17 18" key="1">
    <citation type="submission" date="2019-09" db="EMBL/GenBank/DDBJ databases">
        <title>A chromosome-level genome assembly of the Chinese tupelo Nyssa sinensis.</title>
        <authorList>
            <person name="Yang X."/>
            <person name="Kang M."/>
            <person name="Yang Y."/>
            <person name="Xiong H."/>
            <person name="Wang M."/>
            <person name="Zhang Z."/>
            <person name="Wang Z."/>
            <person name="Wu H."/>
            <person name="Ma T."/>
            <person name="Liu J."/>
            <person name="Xi Z."/>
        </authorList>
    </citation>
    <scope>NUCLEOTIDE SEQUENCE [LARGE SCALE GENOMIC DNA]</scope>
    <source>
        <strain evidence="17">J267</strain>
        <tissue evidence="17">Leaf</tissue>
    </source>
</reference>
<evidence type="ECO:0000256" key="8">
    <source>
        <dbReference type="ARBA" id="ARBA00022741"/>
    </source>
</evidence>
<dbReference type="OrthoDB" id="2015831at2759"/>
<dbReference type="InterPro" id="IPR003591">
    <property type="entry name" value="Leu-rich_rpt_typical-subtyp"/>
</dbReference>
<dbReference type="InterPro" id="IPR032675">
    <property type="entry name" value="LRR_dom_sf"/>
</dbReference>
<dbReference type="GO" id="GO:0005524">
    <property type="term" value="F:ATP binding"/>
    <property type="evidence" value="ECO:0007669"/>
    <property type="project" value="UniProtKB-KW"/>
</dbReference>
<gene>
    <name evidence="17" type="ORF">F0562_017154</name>
</gene>
<evidence type="ECO:0000256" key="4">
    <source>
        <dbReference type="ARBA" id="ARBA00022679"/>
    </source>
</evidence>
<dbReference type="InterPro" id="IPR001611">
    <property type="entry name" value="Leu-rich_rpt"/>
</dbReference>
<evidence type="ECO:0000259" key="16">
    <source>
        <dbReference type="PROSITE" id="PS50011"/>
    </source>
</evidence>
<dbReference type="InterPro" id="IPR011009">
    <property type="entry name" value="Kinase-like_dom_sf"/>
</dbReference>
<keyword evidence="12" id="KW-0675">Receptor</keyword>
<dbReference type="Gene3D" id="3.30.200.20">
    <property type="entry name" value="Phosphorylase Kinase, domain 1"/>
    <property type="match status" value="1"/>
</dbReference>
<dbReference type="GO" id="GO:0004672">
    <property type="term" value="F:protein kinase activity"/>
    <property type="evidence" value="ECO:0007669"/>
    <property type="project" value="InterPro"/>
</dbReference>
<sequence length="882" mass="96621">MATTCTFTLFLSLTFSFFILSCASSEADILLTFKASIQDPMNHLSSWSNNTSTHHCNWTGVTCTASLSSTIFSLNLQSLNFSGEISSSICKLPSLTHLNLAGNLFNQPIPLHLSQCGSLETLNLSNNLIWGTIPDQISQFGSLRALDFSRNHLEGKIPEGIGSLKNLQVLNLGSNLLSGSIPLVFANFTELIVLDLSQNAFLISEIPSDIGKLYKLEKLLLQSSGFYGSIPETFVGLVGLAILDLSQNNLTGGVPQKLGFSFTNLLSFDVSQNKLSGSFPNGVCNAKGLINLSLYTNFFNGSIPNNSITDCLNLDRFQVQNNVFSGDFPNGLWSLPKIKLIRAENNRFSGEIPDTISLAAQLEQVQIDNNSFTSKIPQGFGMVRSLYRFSASLNGLYGEIPPNFCDSPVMSIINLSHNSLSGRIPELKKCKKLVSLSLADNSLVGEIPSSLAELPVLTYLDLSENNITGSIPQELQNLKLALFNVSFNRLSGRVPFSLISGLPASFLQGNPGLCGPGLPNSCSDDNQSHKMVGLSKLVSALISIALAVGILIIVAGIYVMRRYTKWKSQMGIWRSIFFYPLRVTEHDLIVAMDEKSAVGNGGVFGRVYIVSLPSGELVAVKKILNFGSQSLRAEIKTLAKIRHKNIIKILGFCHSDDAIFLIYEYLQKGSLGDLICRPDFELPWSVRLKIAIGVAQGLAYLHKDYVPHILHRDVKSRNILLDSDFEPKLTDLALDRIVGETAFQSSLASESSFSCYTAPEYGYSKKATEQMDTYSFGVVLLELVTGRQAEQTESGDSLDVVKWVRRKINITNGALQVLDSKISDNSQHEMLGALEIALRCTSVMPEKRPSMTEVVRALRSLDSKTSLPNIEFSTDVQHQSEL</sequence>
<dbReference type="InterPro" id="IPR013210">
    <property type="entry name" value="LRR_N_plant-typ"/>
</dbReference>
<evidence type="ECO:0000313" key="18">
    <source>
        <dbReference type="Proteomes" id="UP000325577"/>
    </source>
</evidence>
<keyword evidence="18" id="KW-1185">Reference proteome</keyword>
<organism evidence="17 18">
    <name type="scientific">Nyssa sinensis</name>
    <dbReference type="NCBI Taxonomy" id="561372"/>
    <lineage>
        <taxon>Eukaryota</taxon>
        <taxon>Viridiplantae</taxon>
        <taxon>Streptophyta</taxon>
        <taxon>Embryophyta</taxon>
        <taxon>Tracheophyta</taxon>
        <taxon>Spermatophyta</taxon>
        <taxon>Magnoliopsida</taxon>
        <taxon>eudicotyledons</taxon>
        <taxon>Gunneridae</taxon>
        <taxon>Pentapetalae</taxon>
        <taxon>asterids</taxon>
        <taxon>Cornales</taxon>
        <taxon>Nyssaceae</taxon>
        <taxon>Nyssa</taxon>
    </lineage>
</organism>
<dbReference type="InterPro" id="IPR000719">
    <property type="entry name" value="Prot_kinase_dom"/>
</dbReference>
<dbReference type="FunFam" id="3.30.200.20:FF:000652">
    <property type="entry name" value="probably inactive leucine-rich repeat receptor-like protein kinase At5g06940"/>
    <property type="match status" value="1"/>
</dbReference>
<evidence type="ECO:0000256" key="3">
    <source>
        <dbReference type="ARBA" id="ARBA00022614"/>
    </source>
</evidence>
<dbReference type="Pfam" id="PF08263">
    <property type="entry name" value="LRRNT_2"/>
    <property type="match status" value="1"/>
</dbReference>
<dbReference type="PANTHER" id="PTHR48053">
    <property type="entry name" value="LEUCINE RICH REPEAT FAMILY PROTEIN, EXPRESSED"/>
    <property type="match status" value="1"/>
</dbReference>
<dbReference type="SUPFAM" id="SSF52058">
    <property type="entry name" value="L domain-like"/>
    <property type="match status" value="2"/>
</dbReference>
<evidence type="ECO:0000256" key="13">
    <source>
        <dbReference type="ARBA" id="ARBA00023180"/>
    </source>
</evidence>
<comment type="subcellular location">
    <subcellularLocation>
        <location evidence="1">Membrane</location>
        <topology evidence="1">Single-pass type I membrane protein</topology>
    </subcellularLocation>
</comment>
<dbReference type="SMART" id="SM00369">
    <property type="entry name" value="LRR_TYP"/>
    <property type="match status" value="7"/>
</dbReference>
<accession>A0A5J4ZHK9</accession>
<evidence type="ECO:0000256" key="2">
    <source>
        <dbReference type="ARBA" id="ARBA00008684"/>
    </source>
</evidence>
<dbReference type="PROSITE" id="PS00108">
    <property type="entry name" value="PROTEIN_KINASE_ST"/>
    <property type="match status" value="1"/>
</dbReference>
<evidence type="ECO:0000256" key="6">
    <source>
        <dbReference type="ARBA" id="ARBA00022729"/>
    </source>
</evidence>
<feature type="domain" description="Protein kinase" evidence="16">
    <location>
        <begin position="593"/>
        <end position="861"/>
    </location>
</feature>
<evidence type="ECO:0000256" key="9">
    <source>
        <dbReference type="ARBA" id="ARBA00022840"/>
    </source>
</evidence>
<dbReference type="PROSITE" id="PS50011">
    <property type="entry name" value="PROTEIN_KINASE_DOM"/>
    <property type="match status" value="1"/>
</dbReference>
<dbReference type="Pfam" id="PF00069">
    <property type="entry name" value="Pkinase"/>
    <property type="match status" value="1"/>
</dbReference>
<evidence type="ECO:0000256" key="12">
    <source>
        <dbReference type="ARBA" id="ARBA00023170"/>
    </source>
</evidence>
<evidence type="ECO:0000313" key="17">
    <source>
        <dbReference type="EMBL" id="KAA8517028.1"/>
    </source>
</evidence>